<name>A0A818B111_9BILA</name>
<protein>
    <submittedName>
        <fullName evidence="2">Uncharacterized protein</fullName>
    </submittedName>
</protein>
<sequence length="122" mass="13686">MMPSIRFVLFAVFVLQNIQTVQSIICYQCTDCPLPFSTTYPYVTLSTNTNFEAKCLTTIVKLSDGSRFITKGSAFNCPPATAATDVQLNCCDSDFYREELNASRMKRIHDEKVVSNFDSLAD</sequence>
<evidence type="ECO:0000313" key="3">
    <source>
        <dbReference type="Proteomes" id="UP000663872"/>
    </source>
</evidence>
<dbReference type="AlphaFoldDB" id="A0A818B111"/>
<dbReference type="Proteomes" id="UP000663872">
    <property type="component" value="Unassembled WGS sequence"/>
</dbReference>
<dbReference type="EMBL" id="CAJNYT010001466">
    <property type="protein sequence ID" value="CAF3412411.1"/>
    <property type="molecule type" value="Genomic_DNA"/>
</dbReference>
<proteinExistence type="predicted"/>
<accession>A0A818B111</accession>
<feature type="chain" id="PRO_5032645903" evidence="1">
    <location>
        <begin position="24"/>
        <end position="122"/>
    </location>
</feature>
<evidence type="ECO:0000256" key="1">
    <source>
        <dbReference type="SAM" id="SignalP"/>
    </source>
</evidence>
<organism evidence="2 3">
    <name type="scientific">Rotaria socialis</name>
    <dbReference type="NCBI Taxonomy" id="392032"/>
    <lineage>
        <taxon>Eukaryota</taxon>
        <taxon>Metazoa</taxon>
        <taxon>Spiralia</taxon>
        <taxon>Gnathifera</taxon>
        <taxon>Rotifera</taxon>
        <taxon>Eurotatoria</taxon>
        <taxon>Bdelloidea</taxon>
        <taxon>Philodinida</taxon>
        <taxon>Philodinidae</taxon>
        <taxon>Rotaria</taxon>
    </lineage>
</organism>
<keyword evidence="1" id="KW-0732">Signal</keyword>
<evidence type="ECO:0000313" key="2">
    <source>
        <dbReference type="EMBL" id="CAF3412411.1"/>
    </source>
</evidence>
<comment type="caution">
    <text evidence="2">The sequence shown here is derived from an EMBL/GenBank/DDBJ whole genome shotgun (WGS) entry which is preliminary data.</text>
</comment>
<feature type="signal peptide" evidence="1">
    <location>
        <begin position="1"/>
        <end position="23"/>
    </location>
</feature>
<gene>
    <name evidence="2" type="ORF">GRG538_LOCUS11033</name>
</gene>
<reference evidence="2" key="1">
    <citation type="submission" date="2021-02" db="EMBL/GenBank/DDBJ databases">
        <authorList>
            <person name="Nowell W R."/>
        </authorList>
    </citation>
    <scope>NUCLEOTIDE SEQUENCE</scope>
</reference>